<reference evidence="1 2" key="1">
    <citation type="journal article" date="2018" name="PLoS Genet.">
        <title>Population sequencing reveals clonal diversity and ancestral inbreeding in the grapevine cultivar Chardonnay.</title>
        <authorList>
            <person name="Roach M.J."/>
            <person name="Johnson D.L."/>
            <person name="Bohlmann J."/>
            <person name="van Vuuren H.J."/>
            <person name="Jones S.J."/>
            <person name="Pretorius I.S."/>
            <person name="Schmidt S.A."/>
            <person name="Borneman A.R."/>
        </authorList>
    </citation>
    <scope>NUCLEOTIDE SEQUENCE [LARGE SCALE GENOMIC DNA]</scope>
    <source>
        <strain evidence="2">cv. Chardonnay</strain>
        <tissue evidence="1">Leaf</tissue>
    </source>
</reference>
<dbReference type="AlphaFoldDB" id="A0A438DCH6"/>
<gene>
    <name evidence="1" type="ORF">CK203_094856</name>
</gene>
<evidence type="ECO:0000313" key="2">
    <source>
        <dbReference type="Proteomes" id="UP000288805"/>
    </source>
</evidence>
<dbReference type="Proteomes" id="UP000288805">
    <property type="component" value="Unassembled WGS sequence"/>
</dbReference>
<protein>
    <submittedName>
        <fullName evidence="1">Uncharacterized protein</fullName>
    </submittedName>
</protein>
<name>A0A438DCH6_VITVI</name>
<evidence type="ECO:0000313" key="1">
    <source>
        <dbReference type="EMBL" id="RVW33159.1"/>
    </source>
</evidence>
<sequence>MCLPYVWVPIDFKRHSVEELGLRAETPVGTSFIDAHAGGVGVMESIAVLDSETKDLDTYCMEDMNWDNLLDHRSGDAQLPLVHQFALEWMEDFGVGASVVSGAEMENSLRPLNQEA</sequence>
<accession>A0A438DCH6</accession>
<dbReference type="EMBL" id="QGNW01001689">
    <property type="protein sequence ID" value="RVW33159.1"/>
    <property type="molecule type" value="Genomic_DNA"/>
</dbReference>
<proteinExistence type="predicted"/>
<organism evidence="1 2">
    <name type="scientific">Vitis vinifera</name>
    <name type="common">Grape</name>
    <dbReference type="NCBI Taxonomy" id="29760"/>
    <lineage>
        <taxon>Eukaryota</taxon>
        <taxon>Viridiplantae</taxon>
        <taxon>Streptophyta</taxon>
        <taxon>Embryophyta</taxon>
        <taxon>Tracheophyta</taxon>
        <taxon>Spermatophyta</taxon>
        <taxon>Magnoliopsida</taxon>
        <taxon>eudicotyledons</taxon>
        <taxon>Gunneridae</taxon>
        <taxon>Pentapetalae</taxon>
        <taxon>rosids</taxon>
        <taxon>Vitales</taxon>
        <taxon>Vitaceae</taxon>
        <taxon>Viteae</taxon>
        <taxon>Vitis</taxon>
    </lineage>
</organism>
<comment type="caution">
    <text evidence="1">The sequence shown here is derived from an EMBL/GenBank/DDBJ whole genome shotgun (WGS) entry which is preliminary data.</text>
</comment>